<keyword evidence="2" id="KW-1185">Reference proteome</keyword>
<organism evidence="1 2">
    <name type="scientific">Brucella endophytica</name>
    <dbReference type="NCBI Taxonomy" id="1963359"/>
    <lineage>
        <taxon>Bacteria</taxon>
        <taxon>Pseudomonadati</taxon>
        <taxon>Pseudomonadota</taxon>
        <taxon>Alphaproteobacteria</taxon>
        <taxon>Hyphomicrobiales</taxon>
        <taxon>Brucellaceae</taxon>
        <taxon>Brucella/Ochrobactrum group</taxon>
        <taxon>Brucella</taxon>
    </lineage>
</organism>
<comment type="caution">
    <text evidence="1">The sequence shown here is derived from an EMBL/GenBank/DDBJ whole genome shotgun (WGS) entry which is preliminary data.</text>
</comment>
<evidence type="ECO:0008006" key="3">
    <source>
        <dbReference type="Google" id="ProtNLM"/>
    </source>
</evidence>
<reference evidence="1" key="2">
    <citation type="submission" date="2020-09" db="EMBL/GenBank/DDBJ databases">
        <authorList>
            <person name="Sun Q."/>
            <person name="Zhou Y."/>
        </authorList>
    </citation>
    <scope>NUCLEOTIDE SEQUENCE</scope>
    <source>
        <strain evidence="1">CGMCC 1.15082</strain>
    </source>
</reference>
<dbReference type="EMBL" id="BMHH01000013">
    <property type="protein sequence ID" value="GGB00270.1"/>
    <property type="molecule type" value="Genomic_DNA"/>
</dbReference>
<evidence type="ECO:0000313" key="1">
    <source>
        <dbReference type="EMBL" id="GGB00270.1"/>
    </source>
</evidence>
<proteinExistence type="predicted"/>
<evidence type="ECO:0000313" key="2">
    <source>
        <dbReference type="Proteomes" id="UP000646478"/>
    </source>
</evidence>
<protein>
    <recommendedName>
        <fullName evidence="3">Methyltransferase</fullName>
    </recommendedName>
</protein>
<accession>A0A916WI78</accession>
<gene>
    <name evidence="1" type="ORF">GCM10011491_30590</name>
</gene>
<dbReference type="AlphaFoldDB" id="A0A916WI78"/>
<name>A0A916WI78_9HYPH</name>
<dbReference type="Proteomes" id="UP000646478">
    <property type="component" value="Unassembled WGS sequence"/>
</dbReference>
<reference evidence="1" key="1">
    <citation type="journal article" date="2014" name="Int. J. Syst. Evol. Microbiol.">
        <title>Complete genome sequence of Corynebacterium casei LMG S-19264T (=DSM 44701T), isolated from a smear-ripened cheese.</title>
        <authorList>
            <consortium name="US DOE Joint Genome Institute (JGI-PGF)"/>
            <person name="Walter F."/>
            <person name="Albersmeier A."/>
            <person name="Kalinowski J."/>
            <person name="Ruckert C."/>
        </authorList>
    </citation>
    <scope>NUCLEOTIDE SEQUENCE</scope>
    <source>
        <strain evidence="1">CGMCC 1.15082</strain>
    </source>
</reference>
<sequence>MSEPLKEYFGFVHTSDIYDYRAEYAGQDRVVDFLWPGSEPADMEFNGIDWIIANPPFRLAEQFITKALQIASVGVAMIVRTSFLEGVGRYENLFSQTPPNVVAQFSERVPMVKGRLTETGSTATAYCWLIWQQNASGVKLVWVPPCRKRLERASDYLEAAE</sequence>